<reference evidence="1" key="1">
    <citation type="submission" date="2020-08" db="EMBL/GenBank/DDBJ databases">
        <title>Multicomponent nature underlies the extraordinary mechanical properties of spider dragline silk.</title>
        <authorList>
            <person name="Kono N."/>
            <person name="Nakamura H."/>
            <person name="Mori M."/>
            <person name="Yoshida Y."/>
            <person name="Ohtoshi R."/>
            <person name="Malay A.D."/>
            <person name="Moran D.A.P."/>
            <person name="Tomita M."/>
            <person name="Numata K."/>
            <person name="Arakawa K."/>
        </authorList>
    </citation>
    <scope>NUCLEOTIDE SEQUENCE</scope>
</reference>
<sequence length="114" mass="13104">MKKVCLTHAQITAAHYVNESTGRLAFDCPAQSFGEELIRKWRNRVKGRHHMKVAVQLLYEVQNRVCGVVDLRLPLWGIMMAAVIRPQITISMGYIKKEWSTSSGSFRNSDQERK</sequence>
<comment type="caution">
    <text evidence="1">The sequence shown here is derived from an EMBL/GenBank/DDBJ whole genome shotgun (WGS) entry which is preliminary data.</text>
</comment>
<dbReference type="AlphaFoldDB" id="A0A8X6PQE7"/>
<gene>
    <name evidence="1" type="ORF">NPIL_564391</name>
</gene>
<dbReference type="EMBL" id="BMAW01022663">
    <property type="protein sequence ID" value="GFT78871.1"/>
    <property type="molecule type" value="Genomic_DNA"/>
</dbReference>
<keyword evidence="2" id="KW-1185">Reference proteome</keyword>
<protein>
    <submittedName>
        <fullName evidence="1">Uncharacterized protein</fullName>
    </submittedName>
</protein>
<name>A0A8X6PQE7_NEPPI</name>
<evidence type="ECO:0000313" key="1">
    <source>
        <dbReference type="EMBL" id="GFT78871.1"/>
    </source>
</evidence>
<proteinExistence type="predicted"/>
<accession>A0A8X6PQE7</accession>
<organism evidence="1 2">
    <name type="scientific">Nephila pilipes</name>
    <name type="common">Giant wood spider</name>
    <name type="synonym">Nephila maculata</name>
    <dbReference type="NCBI Taxonomy" id="299642"/>
    <lineage>
        <taxon>Eukaryota</taxon>
        <taxon>Metazoa</taxon>
        <taxon>Ecdysozoa</taxon>
        <taxon>Arthropoda</taxon>
        <taxon>Chelicerata</taxon>
        <taxon>Arachnida</taxon>
        <taxon>Araneae</taxon>
        <taxon>Araneomorphae</taxon>
        <taxon>Entelegynae</taxon>
        <taxon>Araneoidea</taxon>
        <taxon>Nephilidae</taxon>
        <taxon>Nephila</taxon>
    </lineage>
</organism>
<dbReference type="Proteomes" id="UP000887013">
    <property type="component" value="Unassembled WGS sequence"/>
</dbReference>
<evidence type="ECO:0000313" key="2">
    <source>
        <dbReference type="Proteomes" id="UP000887013"/>
    </source>
</evidence>